<reference evidence="6 7" key="1">
    <citation type="submission" date="2016-11" db="EMBL/GenBank/DDBJ databases">
        <authorList>
            <person name="Jaros S."/>
            <person name="Januszkiewicz K."/>
            <person name="Wedrychowicz H."/>
        </authorList>
    </citation>
    <scope>NUCLEOTIDE SEQUENCE [LARGE SCALE GENOMIC DNA]</scope>
    <source>
        <strain evidence="6 7">DSM 16010</strain>
    </source>
</reference>
<dbReference type="OrthoDB" id="9788539at2"/>
<keyword evidence="2 5" id="KW-0378">Hydrolase</keyword>
<evidence type="ECO:0000313" key="6">
    <source>
        <dbReference type="EMBL" id="SHM10066.1"/>
    </source>
</evidence>
<accession>A0A1M7G1H6</accession>
<keyword evidence="7" id="KW-1185">Reference proteome</keyword>
<dbReference type="Proteomes" id="UP000184206">
    <property type="component" value="Unassembled WGS sequence"/>
</dbReference>
<dbReference type="AlphaFoldDB" id="A0A1M7G1H6"/>
<keyword evidence="3 5" id="KW-0904">Protein phosphatase</keyword>
<dbReference type="EMBL" id="FRCF01000005">
    <property type="protein sequence ID" value="SHM10066.1"/>
    <property type="molecule type" value="Genomic_DNA"/>
</dbReference>
<dbReference type="Pfam" id="PF19567">
    <property type="entry name" value="CpsB_CapC"/>
    <property type="match status" value="1"/>
</dbReference>
<evidence type="ECO:0000256" key="3">
    <source>
        <dbReference type="ARBA" id="ARBA00022912"/>
    </source>
</evidence>
<evidence type="ECO:0000256" key="5">
    <source>
        <dbReference type="PIRNR" id="PIRNR016557"/>
    </source>
</evidence>
<dbReference type="GO" id="GO:0030145">
    <property type="term" value="F:manganese ion binding"/>
    <property type="evidence" value="ECO:0007669"/>
    <property type="project" value="UniProtKB-UniRule"/>
</dbReference>
<evidence type="ECO:0000256" key="4">
    <source>
        <dbReference type="ARBA" id="ARBA00051722"/>
    </source>
</evidence>
<dbReference type="GO" id="GO:0004725">
    <property type="term" value="F:protein tyrosine phosphatase activity"/>
    <property type="evidence" value="ECO:0007669"/>
    <property type="project" value="UniProtKB-UniRule"/>
</dbReference>
<dbReference type="SUPFAM" id="SSF89550">
    <property type="entry name" value="PHP domain-like"/>
    <property type="match status" value="1"/>
</dbReference>
<comment type="similarity">
    <text evidence="1 5">Belongs to the metallo-dependent hydrolases superfamily. CpsB/CapC family.</text>
</comment>
<organism evidence="6 7">
    <name type="scientific">Lacicoccus alkaliphilus DSM 16010</name>
    <dbReference type="NCBI Taxonomy" id="1123231"/>
    <lineage>
        <taxon>Bacteria</taxon>
        <taxon>Bacillati</taxon>
        <taxon>Bacillota</taxon>
        <taxon>Bacilli</taxon>
        <taxon>Bacillales</taxon>
        <taxon>Salinicoccaceae</taxon>
        <taxon>Lacicoccus</taxon>
    </lineage>
</organism>
<dbReference type="Gene3D" id="3.20.20.140">
    <property type="entry name" value="Metal-dependent hydrolases"/>
    <property type="match status" value="1"/>
</dbReference>
<evidence type="ECO:0000313" key="7">
    <source>
        <dbReference type="Proteomes" id="UP000184206"/>
    </source>
</evidence>
<dbReference type="PIRSF" id="PIRSF016557">
    <property type="entry name" value="Caps_synth_CpsB"/>
    <property type="match status" value="1"/>
</dbReference>
<dbReference type="STRING" id="1123231.SAMN02745189_01549"/>
<gene>
    <name evidence="6" type="ORF">SAMN02745189_01549</name>
</gene>
<evidence type="ECO:0000256" key="1">
    <source>
        <dbReference type="ARBA" id="ARBA00005750"/>
    </source>
</evidence>
<protein>
    <recommendedName>
        <fullName evidence="5">Tyrosine-protein phosphatase</fullName>
        <ecNumber evidence="5">3.1.3.48</ecNumber>
    </recommendedName>
</protein>
<name>A0A1M7G1H6_9BACL</name>
<evidence type="ECO:0000256" key="2">
    <source>
        <dbReference type="ARBA" id="ARBA00022801"/>
    </source>
</evidence>
<dbReference type="InterPro" id="IPR016667">
    <property type="entry name" value="Caps_polysacc_synth_CpsB/CapC"/>
</dbReference>
<dbReference type="InterPro" id="IPR016195">
    <property type="entry name" value="Pol/histidinol_Pase-like"/>
</dbReference>
<sequence length="267" mass="30149">MIDVHNHVLIGVDDGPQTREEATALLRQASGSGITDIIATPHHKSPQHTTPSDTVMEKLRELRGIIEEEEIPIRVHPGQEIRINGEMIEELDSGYDLTLNSTQYVLVELPFNDMPNYTERLLFDLQMKGYIPLIAHPERCKPIIRDPKKLYDLVGKGAIAQVTATCVTGDLGENLKQTSLKMIENNLAHIVASDAHSADTRPFALKEAYDVITEALGEAYTERLKNNAEKLLNDESLTLKMPQPMESHYTDDRRKRKKKKKKFLGLF</sequence>
<proteinExistence type="inferred from homology"/>
<dbReference type="RefSeq" id="WP_072709988.1">
    <property type="nucleotide sequence ID" value="NZ_FRCF01000005.1"/>
</dbReference>
<dbReference type="PANTHER" id="PTHR39181">
    <property type="entry name" value="TYROSINE-PROTEIN PHOSPHATASE YWQE"/>
    <property type="match status" value="1"/>
</dbReference>
<comment type="catalytic activity">
    <reaction evidence="4 5">
        <text>O-phospho-L-tyrosyl-[protein] + H2O = L-tyrosyl-[protein] + phosphate</text>
        <dbReference type="Rhea" id="RHEA:10684"/>
        <dbReference type="Rhea" id="RHEA-COMP:10136"/>
        <dbReference type="Rhea" id="RHEA-COMP:20101"/>
        <dbReference type="ChEBI" id="CHEBI:15377"/>
        <dbReference type="ChEBI" id="CHEBI:43474"/>
        <dbReference type="ChEBI" id="CHEBI:46858"/>
        <dbReference type="ChEBI" id="CHEBI:61978"/>
        <dbReference type="EC" id="3.1.3.48"/>
    </reaction>
</comment>
<dbReference type="PANTHER" id="PTHR39181:SF1">
    <property type="entry name" value="TYROSINE-PROTEIN PHOSPHATASE YWQE"/>
    <property type="match status" value="1"/>
</dbReference>
<dbReference type="EC" id="3.1.3.48" evidence="5"/>